<dbReference type="Gene3D" id="3.30.460.10">
    <property type="entry name" value="Beta Polymerase, domain 2"/>
    <property type="match status" value="1"/>
</dbReference>
<proteinExistence type="predicted"/>
<organism evidence="1 2">
    <name type="scientific">Janthinobacterium svalbardensis</name>
    <dbReference type="NCBI Taxonomy" id="368607"/>
    <lineage>
        <taxon>Bacteria</taxon>
        <taxon>Pseudomonadati</taxon>
        <taxon>Pseudomonadota</taxon>
        <taxon>Betaproteobacteria</taxon>
        <taxon>Burkholderiales</taxon>
        <taxon>Oxalobacteraceae</taxon>
        <taxon>Janthinobacterium</taxon>
    </lineage>
</organism>
<dbReference type="EMBL" id="CP023422">
    <property type="protein sequence ID" value="ATD61850.1"/>
    <property type="molecule type" value="Genomic_DNA"/>
</dbReference>
<evidence type="ECO:0008006" key="3">
    <source>
        <dbReference type="Google" id="ProtNLM"/>
    </source>
</evidence>
<dbReference type="KEGG" id="jsv:CNX70_18035"/>
<dbReference type="Proteomes" id="UP000218437">
    <property type="component" value="Chromosome"/>
</dbReference>
<accession>A0A290WYA6</accession>
<keyword evidence="2" id="KW-1185">Reference proteome</keyword>
<name>A0A290WYA6_9BURK</name>
<sequence length="250" mass="27095">MPIVKEHRMPPSLPEEIQRHLDVFVAAAQTAFGDDLAAAVLFGSAADGQVRATSDVNLLLLLKRFTPQAADALRGPLRMAHAAIDLQVMFLQEDELTQAAEAFAVKFADIIARHRVLLGNDPFASLHTSRDAVLRRLRQVLLNQQVRMRERYMLLSLNEEQLAGAIADAAGPLRAAAASLAQLEGKSAQSGKQALEAFVDQLGDPALHTALQAMSEARETARLAPGQALPAFTSLMAITGHLREHAETMR</sequence>
<evidence type="ECO:0000313" key="1">
    <source>
        <dbReference type="EMBL" id="ATD61850.1"/>
    </source>
</evidence>
<gene>
    <name evidence="1" type="ORF">CNX70_18035</name>
</gene>
<dbReference type="CDD" id="cd05403">
    <property type="entry name" value="NT_KNTase_like"/>
    <property type="match status" value="1"/>
</dbReference>
<dbReference type="InterPro" id="IPR043519">
    <property type="entry name" value="NT_sf"/>
</dbReference>
<protein>
    <recommendedName>
        <fullName evidence="3">Polymerase nucleotidyl transferase domain-containing protein</fullName>
    </recommendedName>
</protein>
<dbReference type="AlphaFoldDB" id="A0A290WYA6"/>
<reference evidence="1 2" key="1">
    <citation type="submission" date="2017-09" db="EMBL/GenBank/DDBJ databases">
        <title>Complete genome sequence of Janthinobacterium svalbardensis PAMC 27463.</title>
        <authorList>
            <person name="Cho Y.-J."/>
            <person name="Cho A."/>
            <person name="Kim O.-S."/>
            <person name="Lee J.-I."/>
        </authorList>
    </citation>
    <scope>NUCLEOTIDE SEQUENCE [LARGE SCALE GENOMIC DNA]</scope>
    <source>
        <strain evidence="1 2">PAMC 27463</strain>
    </source>
</reference>
<dbReference type="SUPFAM" id="SSF81301">
    <property type="entry name" value="Nucleotidyltransferase"/>
    <property type="match status" value="1"/>
</dbReference>
<evidence type="ECO:0000313" key="2">
    <source>
        <dbReference type="Proteomes" id="UP000218437"/>
    </source>
</evidence>